<gene>
    <name evidence="10" type="ORF">CFX0092_A1260</name>
</gene>
<dbReference type="InterPro" id="IPR003342">
    <property type="entry name" value="ArnT-like_N"/>
</dbReference>
<keyword evidence="11" id="KW-1185">Reference proteome</keyword>
<feature type="transmembrane region" description="Helical" evidence="8">
    <location>
        <begin position="274"/>
        <end position="293"/>
    </location>
</feature>
<dbReference type="GO" id="GO:0000030">
    <property type="term" value="F:mannosyltransferase activity"/>
    <property type="evidence" value="ECO:0007669"/>
    <property type="project" value="InterPro"/>
</dbReference>
<evidence type="ECO:0000256" key="3">
    <source>
        <dbReference type="ARBA" id="ARBA00022676"/>
    </source>
</evidence>
<dbReference type="KEGG" id="pbf:CFX0092_A1260"/>
<feature type="transmembrane region" description="Helical" evidence="8">
    <location>
        <begin position="67"/>
        <end position="85"/>
    </location>
</feature>
<dbReference type="GO" id="GO:0016763">
    <property type="term" value="F:pentosyltransferase activity"/>
    <property type="evidence" value="ECO:0007669"/>
    <property type="project" value="TreeGrafter"/>
</dbReference>
<evidence type="ECO:0000259" key="9">
    <source>
        <dbReference type="Pfam" id="PF02366"/>
    </source>
</evidence>
<evidence type="ECO:0000256" key="1">
    <source>
        <dbReference type="ARBA" id="ARBA00004651"/>
    </source>
</evidence>
<feature type="transmembrane region" description="Helical" evidence="8">
    <location>
        <begin position="147"/>
        <end position="163"/>
    </location>
</feature>
<reference evidence="10" key="1">
    <citation type="submission" date="2016-01" db="EMBL/GenBank/DDBJ databases">
        <authorList>
            <person name="Mcilroy J.S."/>
            <person name="Karst M S."/>
            <person name="Albertsen M."/>
        </authorList>
    </citation>
    <scope>NUCLEOTIDE SEQUENCE</scope>
    <source>
        <strain evidence="10">Cfx-K</strain>
    </source>
</reference>
<dbReference type="PANTHER" id="PTHR33908">
    <property type="entry name" value="MANNOSYLTRANSFERASE YKCB-RELATED"/>
    <property type="match status" value="1"/>
</dbReference>
<keyword evidence="6 8" id="KW-1133">Transmembrane helix</keyword>
<evidence type="ECO:0000256" key="2">
    <source>
        <dbReference type="ARBA" id="ARBA00022475"/>
    </source>
</evidence>
<proteinExistence type="predicted"/>
<evidence type="ECO:0000313" key="11">
    <source>
        <dbReference type="Proteomes" id="UP000215027"/>
    </source>
</evidence>
<dbReference type="GO" id="GO:0009103">
    <property type="term" value="P:lipopolysaccharide biosynthetic process"/>
    <property type="evidence" value="ECO:0007669"/>
    <property type="project" value="UniProtKB-ARBA"/>
</dbReference>
<accession>A0A160T2L1</accession>
<dbReference type="Pfam" id="PF02366">
    <property type="entry name" value="PMT"/>
    <property type="match status" value="1"/>
</dbReference>
<keyword evidence="5 8" id="KW-0812">Transmembrane</keyword>
<dbReference type="GO" id="GO:0006493">
    <property type="term" value="P:protein O-linked glycosylation"/>
    <property type="evidence" value="ECO:0007669"/>
    <property type="project" value="InterPro"/>
</dbReference>
<dbReference type="AlphaFoldDB" id="A0A160T2L1"/>
<evidence type="ECO:0000256" key="4">
    <source>
        <dbReference type="ARBA" id="ARBA00022679"/>
    </source>
</evidence>
<evidence type="ECO:0000256" key="8">
    <source>
        <dbReference type="SAM" id="Phobius"/>
    </source>
</evidence>
<keyword evidence="2" id="KW-1003">Cell membrane</keyword>
<feature type="transmembrane region" description="Helical" evidence="8">
    <location>
        <begin position="214"/>
        <end position="234"/>
    </location>
</feature>
<dbReference type="Proteomes" id="UP000215027">
    <property type="component" value="Chromosome I"/>
</dbReference>
<keyword evidence="4" id="KW-0808">Transferase</keyword>
<dbReference type="PANTHER" id="PTHR33908:SF11">
    <property type="entry name" value="MEMBRANE PROTEIN"/>
    <property type="match status" value="1"/>
</dbReference>
<sequence length="522" mass="58559">MNLLMTSRTKALYWVILVALAFFAGFIVFNTTAIYGIGLSQDSVVYMAAAQNIATGEGIKSLDGTPITMWPPLYPSILAFFVWLLSADVLVVARYLNIVLAVVTVLLTYLLARQLRISPMPALGAAAISAWAYSIVEPRLMAWSEPLFIVLILLSIISLNRYITHGNVYSLGLFVISAALAAITRYIGVIIIPVGVLVILVFSRSRWHIRLVHALSLLLITSLPLTLFFIRNWLTSQSLMGARHPPTITLIQNIEATARVITGWFMPSSLSDNGFVVLAFVLLFQLIAAAVVLEYRRGQGTKETVFRLYFPTFFFIVFYVTFLLYSTTTTNLNEIDNRYLIPIFVPLMMLVFGSASIVFEAAKSHFSKSVLSVAFAAVLLLLLSWPLRATLLSVQYWRNTGEGFSAAVWDTNETLNYLKSNPSLLTDQVVYSNYPDVIFAHLRHESQFIPYHYYAGSTQVLRDVDQLKGEWPSGEGLIVWFNWGEWQTHLFRPEELLPISQMSKIVTTADGTIWRVAPLDNP</sequence>
<feature type="transmembrane region" description="Helical" evidence="8">
    <location>
        <begin position="169"/>
        <end position="202"/>
    </location>
</feature>
<evidence type="ECO:0000313" key="10">
    <source>
        <dbReference type="EMBL" id="CUS03138.2"/>
    </source>
</evidence>
<feature type="transmembrane region" description="Helical" evidence="8">
    <location>
        <begin position="12"/>
        <end position="37"/>
    </location>
</feature>
<comment type="subcellular location">
    <subcellularLocation>
        <location evidence="1">Cell membrane</location>
        <topology evidence="1">Multi-pass membrane protein</topology>
    </subcellularLocation>
</comment>
<feature type="transmembrane region" description="Helical" evidence="8">
    <location>
        <begin position="339"/>
        <end position="358"/>
    </location>
</feature>
<feature type="transmembrane region" description="Helical" evidence="8">
    <location>
        <begin position="305"/>
        <end position="327"/>
    </location>
</feature>
<feature type="transmembrane region" description="Helical" evidence="8">
    <location>
        <begin position="370"/>
        <end position="387"/>
    </location>
</feature>
<dbReference type="EMBL" id="LN890655">
    <property type="protein sequence ID" value="CUS03138.2"/>
    <property type="molecule type" value="Genomic_DNA"/>
</dbReference>
<evidence type="ECO:0000256" key="6">
    <source>
        <dbReference type="ARBA" id="ARBA00022989"/>
    </source>
</evidence>
<keyword evidence="3" id="KW-0328">Glycosyltransferase</keyword>
<feature type="domain" description="ArnT-like N-terminal" evidence="9">
    <location>
        <begin position="90"/>
        <end position="235"/>
    </location>
</feature>
<protein>
    <recommendedName>
        <fullName evidence="9">ArnT-like N-terminal domain-containing protein</fullName>
    </recommendedName>
</protein>
<name>A0A160T2L1_9CHLR</name>
<dbReference type="GO" id="GO:0005886">
    <property type="term" value="C:plasma membrane"/>
    <property type="evidence" value="ECO:0007669"/>
    <property type="project" value="UniProtKB-SubCell"/>
</dbReference>
<evidence type="ECO:0000256" key="5">
    <source>
        <dbReference type="ARBA" id="ARBA00022692"/>
    </source>
</evidence>
<feature type="transmembrane region" description="Helical" evidence="8">
    <location>
        <begin position="92"/>
        <end position="111"/>
    </location>
</feature>
<organism evidence="10 11">
    <name type="scientific">Candidatus Promineifilum breve</name>
    <dbReference type="NCBI Taxonomy" id="1806508"/>
    <lineage>
        <taxon>Bacteria</taxon>
        <taxon>Bacillati</taxon>
        <taxon>Chloroflexota</taxon>
        <taxon>Ardenticatenia</taxon>
        <taxon>Candidatus Promineifilales</taxon>
        <taxon>Candidatus Promineifilaceae</taxon>
        <taxon>Candidatus Promineifilum</taxon>
    </lineage>
</organism>
<keyword evidence="7 8" id="KW-0472">Membrane</keyword>
<evidence type="ECO:0000256" key="7">
    <source>
        <dbReference type="ARBA" id="ARBA00023136"/>
    </source>
</evidence>
<feature type="transmembrane region" description="Helical" evidence="8">
    <location>
        <begin position="117"/>
        <end position="135"/>
    </location>
</feature>
<dbReference type="InterPro" id="IPR050297">
    <property type="entry name" value="LipidA_mod_glycosyltrf_83"/>
</dbReference>